<dbReference type="PANTHER" id="PTHR22599">
    <property type="entry name" value="MPS ONE BINDER KINASE ACTIVATOR-LIKE MOB"/>
    <property type="match status" value="1"/>
</dbReference>
<evidence type="ECO:0000256" key="2">
    <source>
        <dbReference type="SAM" id="MobiDB-lite"/>
    </source>
</evidence>
<dbReference type="Pfam" id="PF03637">
    <property type="entry name" value="Mob1_phocein"/>
    <property type="match status" value="1"/>
</dbReference>
<gene>
    <name evidence="3" type="ORF">TSTA_039410</name>
</gene>
<dbReference type="SMART" id="SM01388">
    <property type="entry name" value="Mob1_phocein"/>
    <property type="match status" value="1"/>
</dbReference>
<feature type="region of interest" description="Disordered" evidence="2">
    <location>
        <begin position="429"/>
        <end position="593"/>
    </location>
</feature>
<keyword evidence="4" id="KW-1185">Reference proteome</keyword>
<dbReference type="Gene3D" id="1.20.140.30">
    <property type="entry name" value="MOB kinase activator"/>
    <property type="match status" value="1"/>
</dbReference>
<feature type="compositionally biased region" description="Low complexity" evidence="2">
    <location>
        <begin position="567"/>
        <end position="586"/>
    </location>
</feature>
<feature type="compositionally biased region" description="Polar residues" evidence="2">
    <location>
        <begin position="380"/>
        <end position="390"/>
    </location>
</feature>
<feature type="binding site" evidence="1">
    <location>
        <position position="224"/>
    </location>
    <ligand>
        <name>Zn(2+)</name>
        <dbReference type="ChEBI" id="CHEBI:29105"/>
    </ligand>
</feature>
<dbReference type="GeneID" id="8109279"/>
<dbReference type="eggNOG" id="KOG1852">
    <property type="taxonomic scope" value="Eukaryota"/>
</dbReference>
<keyword evidence="1" id="KW-0862">Zinc</keyword>
<organism evidence="3 4">
    <name type="scientific">Talaromyces stipitatus (strain ATCC 10500 / CBS 375.48 / QM 6759 / NRRL 1006)</name>
    <name type="common">Penicillium stipitatum</name>
    <dbReference type="NCBI Taxonomy" id="441959"/>
    <lineage>
        <taxon>Eukaryota</taxon>
        <taxon>Fungi</taxon>
        <taxon>Dikarya</taxon>
        <taxon>Ascomycota</taxon>
        <taxon>Pezizomycotina</taxon>
        <taxon>Eurotiomycetes</taxon>
        <taxon>Eurotiomycetidae</taxon>
        <taxon>Eurotiales</taxon>
        <taxon>Trichocomaceae</taxon>
        <taxon>Talaromyces</taxon>
        <taxon>Talaromyces sect. Talaromyces</taxon>
    </lineage>
</organism>
<dbReference type="Proteomes" id="UP000001745">
    <property type="component" value="Unassembled WGS sequence"/>
</dbReference>
<dbReference type="InParanoid" id="B8M3Z8"/>
<dbReference type="SUPFAM" id="SSF101152">
    <property type="entry name" value="Mob1/phocein"/>
    <property type="match status" value="1"/>
</dbReference>
<dbReference type="AlphaFoldDB" id="B8M3Z8"/>
<dbReference type="OrthoDB" id="10262609at2759"/>
<evidence type="ECO:0000256" key="1">
    <source>
        <dbReference type="PIRSR" id="PIRSR605301-1"/>
    </source>
</evidence>
<feature type="compositionally biased region" description="Basic and acidic residues" evidence="2">
    <location>
        <begin position="446"/>
        <end position="455"/>
    </location>
</feature>
<dbReference type="VEuPathDB" id="FungiDB:TSTA_039410"/>
<feature type="binding site" evidence="1">
    <location>
        <position position="302"/>
    </location>
    <ligand>
        <name>Zn(2+)</name>
        <dbReference type="ChEBI" id="CHEBI:29105"/>
    </ligand>
</feature>
<evidence type="ECO:0000313" key="3">
    <source>
        <dbReference type="EMBL" id="EED20741.1"/>
    </source>
</evidence>
<feature type="region of interest" description="Disordered" evidence="2">
    <location>
        <begin position="75"/>
        <end position="105"/>
    </location>
</feature>
<dbReference type="EMBL" id="EQ962654">
    <property type="protein sequence ID" value="EED20741.1"/>
    <property type="molecule type" value="Genomic_DNA"/>
</dbReference>
<feature type="binding site" evidence="1">
    <location>
        <position position="219"/>
    </location>
    <ligand>
        <name>Zn(2+)</name>
        <dbReference type="ChEBI" id="CHEBI:29105"/>
    </ligand>
</feature>
<feature type="region of interest" description="Disordered" evidence="2">
    <location>
        <begin position="376"/>
        <end position="398"/>
    </location>
</feature>
<feature type="binding site" evidence="1">
    <location>
        <position position="307"/>
    </location>
    <ligand>
        <name>Zn(2+)</name>
        <dbReference type="ChEBI" id="CHEBI:29105"/>
    </ligand>
</feature>
<protein>
    <submittedName>
        <fullName evidence="3">Mob1 family protein</fullName>
    </submittedName>
</protein>
<dbReference type="PhylomeDB" id="B8M3Z8"/>
<dbReference type="RefSeq" id="XP_002481175.1">
    <property type="nucleotide sequence ID" value="XM_002481130.1"/>
</dbReference>
<name>B8M3Z8_TALSN</name>
<dbReference type="InterPro" id="IPR005301">
    <property type="entry name" value="MOB_kinase_act_fam"/>
</dbReference>
<sequence length="593" mass="64996">MDFYLFDEPPPEYDDGLDELDDFDLDSDLVDSHYPLFYSTAPFIAPPRSTFLRKAPTTLSVSNKMAATAAAAVSPLSSPRLPSPPPFTEVQIGPQSPTVGDKGGDSQLFTPLIETDDGSTRRIRPGTKAADMASGPPLVPLSQLDSPFQLQEHLKALFHNYTMPNGSSTIHPITHEVAVSLAHPPEGVERSLWLYELCRFLTMKVNNLIIAFFAEDPPCSQQSCPEMRASEWQYLCAVHDPPKSCCAIDYCCHTLDWATNILTSPKYFPSRLTLGSESGGGPQASMRHLTNIFRRLYRIFAHAWFQHRDVFRQVENTDGLYVFFKTVCDVYELIPQDNYTVPEEAERLAASDDAAEESQGRSITAVVLPPENNRRISVLRNDSSSTTQALSLEHSGDAQASLNISTGATTRRHKHSPSTGSSVSTIAEVTEDHNSPSPKVEQTLPKVEENAEDAKSNVPAEDAEKDPSTAQSEAPENNKISEKEEKASEAETTPEEAAPTQEEAQTTEAAEPEAGKQEESETNESPSTATDAAPEDQPPTSEREPSSGKLETDFKFPITTNEEKSTTESSDFPTSTESTATVSVVETTEEKDE</sequence>
<feature type="compositionally biased region" description="Basic and acidic residues" evidence="2">
    <location>
        <begin position="479"/>
        <end position="489"/>
    </location>
</feature>
<evidence type="ECO:0000313" key="4">
    <source>
        <dbReference type="Proteomes" id="UP000001745"/>
    </source>
</evidence>
<feature type="compositionally biased region" description="Basic and acidic residues" evidence="2">
    <location>
        <begin position="541"/>
        <end position="554"/>
    </location>
</feature>
<keyword evidence="1" id="KW-0479">Metal-binding</keyword>
<feature type="compositionally biased region" description="Low complexity" evidence="2">
    <location>
        <begin position="495"/>
        <end position="509"/>
    </location>
</feature>
<dbReference type="HOGENOM" id="CLU_027210_1_1_1"/>
<dbReference type="STRING" id="441959.B8M3Z8"/>
<dbReference type="InterPro" id="IPR036703">
    <property type="entry name" value="MOB_kinase_act_sf"/>
</dbReference>
<accession>B8M3Z8</accession>
<reference evidence="4" key="1">
    <citation type="journal article" date="2015" name="Genome Announc.">
        <title>Genome sequence of the AIDS-associated pathogen Penicillium marneffei (ATCC18224) and its near taxonomic relative Talaromyces stipitatus (ATCC10500).</title>
        <authorList>
            <person name="Nierman W.C."/>
            <person name="Fedorova-Abrams N.D."/>
            <person name="Andrianopoulos A."/>
        </authorList>
    </citation>
    <scope>NUCLEOTIDE SEQUENCE [LARGE SCALE GENOMIC DNA]</scope>
    <source>
        <strain evidence="4">ATCC 10500 / CBS 375.48 / QM 6759 / NRRL 1006</strain>
    </source>
</reference>
<dbReference type="OMA" id="FRQVENT"/>
<proteinExistence type="predicted"/>